<dbReference type="AlphaFoldDB" id="A0A2P7RSJ7"/>
<dbReference type="Gene3D" id="1.10.4160.10">
    <property type="entry name" value="Hydantoin permease"/>
    <property type="match status" value="1"/>
</dbReference>
<feature type="transmembrane region" description="Helical" evidence="8">
    <location>
        <begin position="190"/>
        <end position="212"/>
    </location>
</feature>
<comment type="caution">
    <text evidence="9">The sequence shown here is derived from an EMBL/GenBank/DDBJ whole genome shotgun (WGS) entry which is preliminary data.</text>
</comment>
<evidence type="ECO:0000256" key="1">
    <source>
        <dbReference type="ARBA" id="ARBA00004141"/>
    </source>
</evidence>
<reference evidence="9 10" key="1">
    <citation type="submission" date="2018-03" db="EMBL/GenBank/DDBJ databases">
        <title>The draft genome of Mesorhizobium soli JCM 19897.</title>
        <authorList>
            <person name="Li L."/>
            <person name="Liu L."/>
            <person name="Liang L."/>
            <person name="Wang T."/>
            <person name="Zhang X."/>
        </authorList>
    </citation>
    <scope>NUCLEOTIDE SEQUENCE [LARGE SCALE GENOMIC DNA]</scope>
    <source>
        <strain evidence="9 10">JCM 19897</strain>
    </source>
</reference>
<dbReference type="InterPro" id="IPR026030">
    <property type="entry name" value="Pur-cyt_permease_Fcy2/21/22"/>
</dbReference>
<dbReference type="PIRSF" id="PIRSF002744">
    <property type="entry name" value="Pur-cyt_permease"/>
    <property type="match status" value="1"/>
</dbReference>
<evidence type="ECO:0000256" key="6">
    <source>
        <dbReference type="ARBA" id="ARBA00023136"/>
    </source>
</evidence>
<keyword evidence="6 7" id="KW-0472">Membrane</keyword>
<feature type="transmembrane region" description="Helical" evidence="8">
    <location>
        <begin position="129"/>
        <end position="148"/>
    </location>
</feature>
<dbReference type="OrthoDB" id="9809167at2"/>
<feature type="transmembrane region" description="Helical" evidence="8">
    <location>
        <begin position="418"/>
        <end position="439"/>
    </location>
</feature>
<feature type="transmembrane region" description="Helical" evidence="8">
    <location>
        <begin position="90"/>
        <end position="109"/>
    </location>
</feature>
<dbReference type="GO" id="GO:0022857">
    <property type="term" value="F:transmembrane transporter activity"/>
    <property type="evidence" value="ECO:0007669"/>
    <property type="project" value="InterPro"/>
</dbReference>
<evidence type="ECO:0000256" key="8">
    <source>
        <dbReference type="SAM" id="Phobius"/>
    </source>
</evidence>
<dbReference type="RefSeq" id="WP_106727313.1">
    <property type="nucleotide sequence ID" value="NZ_PXYL01000030.1"/>
</dbReference>
<feature type="transmembrane region" description="Helical" evidence="8">
    <location>
        <begin position="155"/>
        <end position="178"/>
    </location>
</feature>
<feature type="transmembrane region" description="Helical" evidence="8">
    <location>
        <begin position="232"/>
        <end position="253"/>
    </location>
</feature>
<keyword evidence="4 8" id="KW-0812">Transmembrane</keyword>
<gene>
    <name evidence="9" type="ORF">C7I85_28140</name>
</gene>
<evidence type="ECO:0000256" key="5">
    <source>
        <dbReference type="ARBA" id="ARBA00022989"/>
    </source>
</evidence>
<evidence type="ECO:0000256" key="2">
    <source>
        <dbReference type="ARBA" id="ARBA00008974"/>
    </source>
</evidence>
<feature type="transmembrane region" description="Helical" evidence="8">
    <location>
        <begin position="392"/>
        <end position="412"/>
    </location>
</feature>
<feature type="transmembrane region" description="Helical" evidence="8">
    <location>
        <begin position="338"/>
        <end position="359"/>
    </location>
</feature>
<evidence type="ECO:0000256" key="7">
    <source>
        <dbReference type="PIRNR" id="PIRNR002744"/>
    </source>
</evidence>
<keyword evidence="3 7" id="KW-0813">Transport</keyword>
<dbReference type="GO" id="GO:0005886">
    <property type="term" value="C:plasma membrane"/>
    <property type="evidence" value="ECO:0007669"/>
    <property type="project" value="TreeGrafter"/>
</dbReference>
<accession>A0A2P7RSJ7</accession>
<dbReference type="PANTHER" id="PTHR31806">
    <property type="entry name" value="PURINE-CYTOSINE PERMEASE FCY2-RELATED"/>
    <property type="match status" value="1"/>
</dbReference>
<organism evidence="9 10">
    <name type="scientific">Pseudaminobacter soli</name>
    <name type="common">ex Li et al. 2025</name>
    <dbReference type="NCBI Taxonomy" id="1295366"/>
    <lineage>
        <taxon>Bacteria</taxon>
        <taxon>Pseudomonadati</taxon>
        <taxon>Pseudomonadota</taxon>
        <taxon>Alphaproteobacteria</taxon>
        <taxon>Hyphomicrobiales</taxon>
        <taxon>Phyllobacteriaceae</taxon>
        <taxon>Pseudaminobacter</taxon>
    </lineage>
</organism>
<comment type="subcellular location">
    <subcellularLocation>
        <location evidence="1">Membrane</location>
        <topology evidence="1">Multi-pass membrane protein</topology>
    </subcellularLocation>
</comment>
<keyword evidence="10" id="KW-1185">Reference proteome</keyword>
<dbReference type="Proteomes" id="UP000240653">
    <property type="component" value="Unassembled WGS sequence"/>
</dbReference>
<feature type="transmembrane region" description="Helical" evidence="8">
    <location>
        <begin position="313"/>
        <end position="332"/>
    </location>
</feature>
<comment type="similarity">
    <text evidence="2 7">Belongs to the purine-cytosine permease (2.A.39) family.</text>
</comment>
<evidence type="ECO:0000313" key="10">
    <source>
        <dbReference type="Proteomes" id="UP000240653"/>
    </source>
</evidence>
<evidence type="ECO:0000313" key="9">
    <source>
        <dbReference type="EMBL" id="PSJ53196.1"/>
    </source>
</evidence>
<proteinExistence type="inferred from homology"/>
<evidence type="ECO:0000256" key="4">
    <source>
        <dbReference type="ARBA" id="ARBA00022692"/>
    </source>
</evidence>
<dbReference type="PANTHER" id="PTHR31806:SF1">
    <property type="entry name" value="PURINE-CYTOSINE PERMEASE FCY2-RELATED"/>
    <property type="match status" value="1"/>
</dbReference>
<protein>
    <submittedName>
        <fullName evidence="9">Cytosine permease</fullName>
    </submittedName>
</protein>
<name>A0A2P7RSJ7_9HYPH</name>
<dbReference type="EMBL" id="PXYL01000030">
    <property type="protein sequence ID" value="PSJ53196.1"/>
    <property type="molecule type" value="Genomic_DNA"/>
</dbReference>
<evidence type="ECO:0000256" key="3">
    <source>
        <dbReference type="ARBA" id="ARBA00022448"/>
    </source>
</evidence>
<sequence length="453" mass="48603">MDIERRSIDFIPEAERYGNAWRLFTLWFSNNLTLPSAVVGTLGLAFGLNLFWTCVAIVLGNFIGQLFTSAHSAQGPHLGIPQMIQSRAQFGVLGAMVPLAVVCVSYTVTTAAFEIIGSGPLGVITGLSPSAAIVMIGSVTVIICFLGYELIHRLAFVMTIASGLLFAVGALLILQYPFPEYALSSGGFNLPVFLLMVTQAVSVSLGFGVYVADYSRYLPSNTPTASTYLFTFGGNFLGGSLVMIFGALLATVVPNAVNDAGAATASLFGNFKPIAYVVLVLSVLQINVLNVYSTYMSLTSIFTGFRGQASLSGVTKFLVVLAATTVSTGIAVTTQENFFVFFSNILIGQLYFLVPWSAINLTDFYLVRKGVYSVKDLYDVNGIYGRYNLSGILAYCAAIIAQVPFMGFSFYSGPMHQFIGADVAWIVGLAVPAAVYYLAMRLQRAQVLVSVLK</sequence>
<dbReference type="InterPro" id="IPR001248">
    <property type="entry name" value="Pur-cyt_permease"/>
</dbReference>
<dbReference type="Pfam" id="PF02133">
    <property type="entry name" value="Transp_cyt_pur"/>
    <property type="match status" value="1"/>
</dbReference>
<keyword evidence="5 8" id="KW-1133">Transmembrane helix</keyword>
<feature type="transmembrane region" description="Helical" evidence="8">
    <location>
        <begin position="273"/>
        <end position="292"/>
    </location>
</feature>